<dbReference type="Gene3D" id="3.60.10.10">
    <property type="entry name" value="Endonuclease/exonuclease/phosphatase"/>
    <property type="match status" value="1"/>
</dbReference>
<protein>
    <submittedName>
        <fullName evidence="2">Endonuclease</fullName>
    </submittedName>
</protein>
<dbReference type="InterPro" id="IPR036691">
    <property type="entry name" value="Endo/exonu/phosph_ase_sf"/>
</dbReference>
<dbReference type="EMBL" id="LAXJ01000003">
    <property type="protein sequence ID" value="KRS14075.1"/>
    <property type="molecule type" value="Genomic_DNA"/>
</dbReference>
<dbReference type="InterPro" id="IPR005135">
    <property type="entry name" value="Endo/exonuclease/phosphatase"/>
</dbReference>
<keyword evidence="3" id="KW-1185">Reference proteome</keyword>
<dbReference type="GO" id="GO:0004519">
    <property type="term" value="F:endonuclease activity"/>
    <property type="evidence" value="ECO:0007669"/>
    <property type="project" value="UniProtKB-KW"/>
</dbReference>
<evidence type="ECO:0000259" key="1">
    <source>
        <dbReference type="Pfam" id="PF03372"/>
    </source>
</evidence>
<dbReference type="Proteomes" id="UP000051295">
    <property type="component" value="Unassembled WGS sequence"/>
</dbReference>
<dbReference type="Pfam" id="PF03372">
    <property type="entry name" value="Exo_endo_phos"/>
    <property type="match status" value="1"/>
</dbReference>
<sequence>MVGAWPVLSETTIRIATFNTELARSGPGLLLRDILSEEDTQVEAVARVIATARPDVIALQGIDYDHDLAALRALAGRIAHHGLDMPHAFALRPNAGMATGLDLDGDGRVGRARDAQGYGEFAGQGGMAVLSRLPILTEDVRDLSGILWRDVPDALLQLEDGTALMPDDVADIQRLSSVAQWDIPMRVSDTTLRLLTFHASPPVFDGPEDRNGRRNHDEIGLWLHYLDGKLGTTPEAPFVLAGDANLDPVDGEGRKAAIRRLLQDERFVDPKAMRDGEVTETAAHKGDPRLDTVDWPAPEPGSLRVSYILPSADLAVMDSGILAGDAEASRHRLVWVDLLVK</sequence>
<accession>A0A0T5NYX2</accession>
<comment type="caution">
    <text evidence="2">The sequence shown here is derived from an EMBL/GenBank/DDBJ whole genome shotgun (WGS) entry which is preliminary data.</text>
</comment>
<gene>
    <name evidence="2" type="ORF">XM53_03820</name>
</gene>
<dbReference type="SUPFAM" id="SSF56219">
    <property type="entry name" value="DNase I-like"/>
    <property type="match status" value="1"/>
</dbReference>
<keyword evidence="2" id="KW-0255">Endonuclease</keyword>
<organism evidence="2 3">
    <name type="scientific">Roseovarius atlanticus</name>
    <dbReference type="NCBI Taxonomy" id="1641875"/>
    <lineage>
        <taxon>Bacteria</taxon>
        <taxon>Pseudomonadati</taxon>
        <taxon>Pseudomonadota</taxon>
        <taxon>Alphaproteobacteria</taxon>
        <taxon>Rhodobacterales</taxon>
        <taxon>Roseobacteraceae</taxon>
        <taxon>Roseovarius</taxon>
    </lineage>
</organism>
<name>A0A0T5NYX2_9RHOB</name>
<dbReference type="STRING" id="1641875.XM53_03820"/>
<evidence type="ECO:0000313" key="3">
    <source>
        <dbReference type="Proteomes" id="UP000051295"/>
    </source>
</evidence>
<keyword evidence="2" id="KW-0378">Hydrolase</keyword>
<feature type="domain" description="Endonuclease/exonuclease/phosphatase" evidence="1">
    <location>
        <begin position="37"/>
        <end position="323"/>
    </location>
</feature>
<evidence type="ECO:0000313" key="2">
    <source>
        <dbReference type="EMBL" id="KRS14075.1"/>
    </source>
</evidence>
<keyword evidence="2" id="KW-0540">Nuclease</keyword>
<reference evidence="2 3" key="1">
    <citation type="submission" date="2015-04" db="EMBL/GenBank/DDBJ databases">
        <title>The draft genome sequence of Roseovarius sp.R12b.</title>
        <authorList>
            <person name="Li G."/>
            <person name="Lai Q."/>
            <person name="Shao Z."/>
            <person name="Yan P."/>
        </authorList>
    </citation>
    <scope>NUCLEOTIDE SEQUENCE [LARGE SCALE GENOMIC DNA]</scope>
    <source>
        <strain evidence="2 3">R12B</strain>
    </source>
</reference>
<proteinExistence type="predicted"/>
<dbReference type="AlphaFoldDB" id="A0A0T5NYX2"/>
<dbReference type="PATRIC" id="fig|1641875.4.peg.2773"/>